<keyword evidence="2" id="KW-1185">Reference proteome</keyword>
<accession>A0ACC1NJF8</accession>
<evidence type="ECO:0000313" key="1">
    <source>
        <dbReference type="EMBL" id="KAJ2979422.1"/>
    </source>
</evidence>
<comment type="caution">
    <text evidence="1">The sequence shown here is derived from an EMBL/GenBank/DDBJ whole genome shotgun (WGS) entry which is preliminary data.</text>
</comment>
<evidence type="ECO:0000313" key="2">
    <source>
        <dbReference type="Proteomes" id="UP001143856"/>
    </source>
</evidence>
<reference evidence="1" key="1">
    <citation type="submission" date="2022-10" db="EMBL/GenBank/DDBJ databases">
        <title>Genome Sequence of Xylaria curta.</title>
        <authorList>
            <person name="Buettner E."/>
        </authorList>
    </citation>
    <scope>NUCLEOTIDE SEQUENCE</scope>
    <source>
        <strain evidence="1">Babe10</strain>
    </source>
</reference>
<protein>
    <submittedName>
        <fullName evidence="1">Uncharacterized protein</fullName>
    </submittedName>
</protein>
<proteinExistence type="predicted"/>
<organism evidence="1 2">
    <name type="scientific">Xylaria curta</name>
    <dbReference type="NCBI Taxonomy" id="42375"/>
    <lineage>
        <taxon>Eukaryota</taxon>
        <taxon>Fungi</taxon>
        <taxon>Dikarya</taxon>
        <taxon>Ascomycota</taxon>
        <taxon>Pezizomycotina</taxon>
        <taxon>Sordariomycetes</taxon>
        <taxon>Xylariomycetidae</taxon>
        <taxon>Xylariales</taxon>
        <taxon>Xylariaceae</taxon>
        <taxon>Xylaria</taxon>
    </lineage>
</organism>
<dbReference type="Proteomes" id="UP001143856">
    <property type="component" value="Unassembled WGS sequence"/>
</dbReference>
<gene>
    <name evidence="1" type="ORF">NUW58_g7204</name>
</gene>
<sequence length="443" mass="48947">MSGPDLPPPMAEDDIWARNAILIRRLYISERKTLKQVKEVLENQHGFPSFPLSTYETKLRDKLRLRKKLKQADWPAVYQRVQERGERYTGIYINGRLSQLPEGVIVRTPSPTIRSPLLSSSSQLPMPSFHMPIEAQSERTSFHIQGSIPAIGSGHGNILDLSITQHVGAINTPSPVAEILNGFDVLCHRVFLETIPINTLRKGIHSIVGNSFRAPHNSGPASGQQSDVNALGDIMNVVLGLNCGTSSPMRQLGYGYSAPALNLDSYHFLERAIYLLSNKTTSWNDINMAPFDILFTRLQKIVLVQFLRSDHPTARATWEASVPIAWATDRMDVFSFLMNIGLERPDWILDHGHSYLSMAASAGSLDIVRGLLKIGVRADDDIRTIGGLGELLPAIMGAIKAKSMACVEALILGCDVNRVSQFILLAGLVLSDFEYVCDLLTLP</sequence>
<name>A0ACC1NJF8_9PEZI</name>
<dbReference type="EMBL" id="JAPDGR010001810">
    <property type="protein sequence ID" value="KAJ2979422.1"/>
    <property type="molecule type" value="Genomic_DNA"/>
</dbReference>